<dbReference type="EMBL" id="JAVDDT010000003">
    <property type="protein sequence ID" value="MDQ2069652.1"/>
    <property type="molecule type" value="Genomic_DNA"/>
</dbReference>
<gene>
    <name evidence="2" type="ORF">RBH19_07190</name>
</gene>
<evidence type="ECO:0000256" key="1">
    <source>
        <dbReference type="SAM" id="MobiDB-lite"/>
    </source>
</evidence>
<name>A0ABU0W6K1_9GAMM</name>
<proteinExistence type="predicted"/>
<dbReference type="Pfam" id="PF11006">
    <property type="entry name" value="DUF2845"/>
    <property type="match status" value="2"/>
</dbReference>
<dbReference type="RefSeq" id="WP_306728149.1">
    <property type="nucleotide sequence ID" value="NZ_JAVDDT010000003.1"/>
</dbReference>
<protein>
    <submittedName>
        <fullName evidence="2">DUF2845 domain-containing protein</fullName>
    </submittedName>
</protein>
<feature type="region of interest" description="Disordered" evidence="1">
    <location>
        <begin position="1"/>
        <end position="20"/>
    </location>
</feature>
<sequence length="216" mass="24638">MTAPNTLRWKDTLQAGHPGSPEVSTMPWKFLLPALLAGLLFSETAQASFRCDGSIVKRGDRAFEVRQRCGEPDALVPLHTVYTVRYGHVPTREEWQYNFGPHRLMRFLVFQNGRLSQIRTGSHGFHGQPRQCRPIHIEPGMSQMELMARCGEPMARELRITQSSYRLDPKGRHYRRGLPAEDWIYDFGSNQFIRIVTLINGRVVNVERSSSRGGSS</sequence>
<organism evidence="2 3">
    <name type="scientific">Natronospira bacteriovora</name>
    <dbReference type="NCBI Taxonomy" id="3069753"/>
    <lineage>
        <taxon>Bacteria</taxon>
        <taxon>Pseudomonadati</taxon>
        <taxon>Pseudomonadota</taxon>
        <taxon>Gammaproteobacteria</taxon>
        <taxon>Natronospirales</taxon>
        <taxon>Natronospiraceae</taxon>
        <taxon>Natronospira</taxon>
    </lineage>
</organism>
<dbReference type="InterPro" id="IPR021268">
    <property type="entry name" value="DUF2845"/>
</dbReference>
<comment type="caution">
    <text evidence="2">The sequence shown here is derived from an EMBL/GenBank/DDBJ whole genome shotgun (WGS) entry which is preliminary data.</text>
</comment>
<dbReference type="Proteomes" id="UP001239019">
    <property type="component" value="Unassembled WGS sequence"/>
</dbReference>
<reference evidence="2 3" key="1">
    <citation type="submission" date="2023-08" db="EMBL/GenBank/DDBJ databases">
        <title>Whole-genome sequencing of halo(alkali)philic microorganisms from hypersaline lakes.</title>
        <authorList>
            <person name="Sorokin D.Y."/>
            <person name="Abbas B."/>
            <person name="Merkel A.Y."/>
        </authorList>
    </citation>
    <scope>NUCLEOTIDE SEQUENCE [LARGE SCALE GENOMIC DNA]</scope>
    <source>
        <strain evidence="2 3">AB-CW4</strain>
    </source>
</reference>
<evidence type="ECO:0000313" key="3">
    <source>
        <dbReference type="Proteomes" id="UP001239019"/>
    </source>
</evidence>
<evidence type="ECO:0000313" key="2">
    <source>
        <dbReference type="EMBL" id="MDQ2069652.1"/>
    </source>
</evidence>
<keyword evidence="3" id="KW-1185">Reference proteome</keyword>
<accession>A0ABU0W6K1</accession>